<proteinExistence type="predicted"/>
<dbReference type="STRING" id="765912.Thimo_2038"/>
<feature type="domain" description="AsmA" evidence="2">
    <location>
        <begin position="9"/>
        <end position="196"/>
    </location>
</feature>
<dbReference type="InterPro" id="IPR052894">
    <property type="entry name" value="AsmA-related"/>
</dbReference>
<dbReference type="Proteomes" id="UP000010816">
    <property type="component" value="Chromosome"/>
</dbReference>
<dbReference type="eggNOG" id="COG2982">
    <property type="taxonomic scope" value="Bacteria"/>
</dbReference>
<dbReference type="AlphaFoldDB" id="L0GZP4"/>
<dbReference type="Pfam" id="PF05170">
    <property type="entry name" value="AsmA"/>
    <property type="match status" value="2"/>
</dbReference>
<dbReference type="EMBL" id="CP003051">
    <property type="protein sequence ID" value="AGA90794.1"/>
    <property type="molecule type" value="Genomic_DNA"/>
</dbReference>
<name>L0GZP4_9GAMM</name>
<dbReference type="GO" id="GO:0005886">
    <property type="term" value="C:plasma membrane"/>
    <property type="evidence" value="ECO:0007669"/>
    <property type="project" value="TreeGrafter"/>
</dbReference>
<reference evidence="3 4" key="1">
    <citation type="submission" date="2011-09" db="EMBL/GenBank/DDBJ databases">
        <title>Complete sequence of chromosome of Thioflavicoccus mobilis 8321.</title>
        <authorList>
            <consortium name="US DOE Joint Genome Institute"/>
            <person name="Lucas S."/>
            <person name="Han J."/>
            <person name="Lapidus A."/>
            <person name="Cheng J.-F."/>
            <person name="Goodwin L."/>
            <person name="Pitluck S."/>
            <person name="Peters L."/>
            <person name="Ovchinnikova G."/>
            <person name="Lu M."/>
            <person name="Detter J.C."/>
            <person name="Han C."/>
            <person name="Tapia R."/>
            <person name="Land M."/>
            <person name="Hauser L."/>
            <person name="Kyrpides N."/>
            <person name="Ivanova N."/>
            <person name="Pagani I."/>
            <person name="Vogl K."/>
            <person name="Liu Z."/>
            <person name="Imhoff J."/>
            <person name="Thiel V."/>
            <person name="Frigaard N.-U."/>
            <person name="Bryant D."/>
            <person name="Woyke T."/>
        </authorList>
    </citation>
    <scope>NUCLEOTIDE SEQUENCE [LARGE SCALE GENOMIC DNA]</scope>
    <source>
        <strain evidence="3 4">8321</strain>
    </source>
</reference>
<accession>L0GZP4</accession>
<feature type="region of interest" description="Disordered" evidence="1">
    <location>
        <begin position="429"/>
        <end position="471"/>
    </location>
</feature>
<feature type="compositionally biased region" description="Low complexity" evidence="1">
    <location>
        <begin position="430"/>
        <end position="442"/>
    </location>
</feature>
<evidence type="ECO:0000256" key="1">
    <source>
        <dbReference type="SAM" id="MobiDB-lite"/>
    </source>
</evidence>
<keyword evidence="4" id="KW-1185">Reference proteome</keyword>
<dbReference type="OrthoDB" id="9766390at2"/>
<dbReference type="PANTHER" id="PTHR30441:SF4">
    <property type="entry name" value="PROTEIN ASMA"/>
    <property type="match status" value="1"/>
</dbReference>
<gene>
    <name evidence="3" type="ORF">Thimo_2038</name>
</gene>
<organism evidence="3 4">
    <name type="scientific">Thioflavicoccus mobilis 8321</name>
    <dbReference type="NCBI Taxonomy" id="765912"/>
    <lineage>
        <taxon>Bacteria</taxon>
        <taxon>Pseudomonadati</taxon>
        <taxon>Pseudomonadota</taxon>
        <taxon>Gammaproteobacteria</taxon>
        <taxon>Chromatiales</taxon>
        <taxon>Chromatiaceae</taxon>
        <taxon>Thioflavicoccus</taxon>
    </lineage>
</organism>
<dbReference type="PATRIC" id="fig|765912.4.peg.1994"/>
<dbReference type="PANTHER" id="PTHR30441">
    <property type="entry name" value="DUF748 DOMAIN-CONTAINING PROTEIN"/>
    <property type="match status" value="1"/>
</dbReference>
<dbReference type="GO" id="GO:0090313">
    <property type="term" value="P:regulation of protein targeting to membrane"/>
    <property type="evidence" value="ECO:0007669"/>
    <property type="project" value="TreeGrafter"/>
</dbReference>
<dbReference type="HOGENOM" id="CLU_012870_0_0_6"/>
<evidence type="ECO:0000313" key="3">
    <source>
        <dbReference type="EMBL" id="AGA90794.1"/>
    </source>
</evidence>
<sequence>MNKPPLGLLISVLVLVAAALIVWVGQVLKDGDVLEQGLRRLVEERTGGELAIAGSSRLVLWPPLGIAVDDIRFDEAPDHDGPPLARIGAAELRLSPWPLLLGRLEIASVHLDDVRLQLARARSATIGHVLPPAVDNAEVKAPLGEAKSAVSVAAADEGTPLHLGAFRIRNLTVSWQDRETVEVHELGGIDLSTDSLVLGEPTGWHLAMPLSDVGPITAGRLRGDGELTLGRDGIAIGPSPVRLRLDDLVAANDRRGSLELTATVSGDRAVGYYALDALEVAAHLESGNGGAALDVRLTAWAALDRPEGRLTFSDVAFDADGLRLSGALAVAGLSESPTLIGHLALDRFDLRDWLVRHGLPRPPAGPKPGGWRQLGGEADVAGDSDGLTLAPLALSLDDTRLDGELRLLFERPLGVRFDLATDRLELAASGHAEPAPDPAAAGGPKGDATERPAPSPESTSTEAARTELGEPASRLGVLRKLDLDGRLEVGRLRVRGLEIAPAHLTMKAEDGVLRLGQQGEAGGFYGGRLDGHLDVDVRGERPRSHLVAQAKGIDIGPLLEDLRGEARLEGRGDLDLDLTAVGTTGEDLRASLNGRIGLAIRDGLVPGVDLEGLIESARASLRGGAPEGRGEGTRFSSLTATAEARDGVLHNNDLAGRSDYFTLTGYGTVDLVHRQLDYELRPVLVDPPRGHGLKELEGVPIPVEVSGPLGEPSWSVDLGPVLQELARRRLERRGGRLLEDLEERLGGDGLEGLRGLLGR</sequence>
<evidence type="ECO:0000313" key="4">
    <source>
        <dbReference type="Proteomes" id="UP000010816"/>
    </source>
</evidence>
<dbReference type="RefSeq" id="WP_015280934.1">
    <property type="nucleotide sequence ID" value="NC_019940.1"/>
</dbReference>
<evidence type="ECO:0000259" key="2">
    <source>
        <dbReference type="Pfam" id="PF05170"/>
    </source>
</evidence>
<dbReference type="KEGG" id="tmb:Thimo_2038"/>
<feature type="domain" description="AsmA" evidence="2">
    <location>
        <begin position="401"/>
        <end position="654"/>
    </location>
</feature>
<dbReference type="InterPro" id="IPR007844">
    <property type="entry name" value="AsmA"/>
</dbReference>
<protein>
    <submittedName>
        <fullName evidence="3">Uncharacterized protein involved in outer membrane biogenesis</fullName>
    </submittedName>
</protein>